<dbReference type="InterPro" id="IPR012258">
    <property type="entry name" value="Acyl-CoA_oxidase"/>
</dbReference>
<keyword evidence="6" id="KW-1185">Reference proteome</keyword>
<evidence type="ECO:0000256" key="2">
    <source>
        <dbReference type="ARBA" id="ARBA00012870"/>
    </source>
</evidence>
<evidence type="ECO:0000259" key="4">
    <source>
        <dbReference type="Pfam" id="PF01756"/>
    </source>
</evidence>
<dbReference type="SUPFAM" id="SSF47203">
    <property type="entry name" value="Acyl-CoA dehydrogenase C-terminal domain-like"/>
    <property type="match status" value="1"/>
</dbReference>
<dbReference type="PANTHER" id="PTHR10909:SF386">
    <property type="entry name" value="ACYL-COENZYME A OXIDASE"/>
    <property type="match status" value="1"/>
</dbReference>
<name>A0ABC8JI03_ERUVS</name>
<dbReference type="InterPro" id="IPR036250">
    <property type="entry name" value="AcylCo_DH-like_C"/>
</dbReference>
<reference evidence="5 6" key="1">
    <citation type="submission" date="2022-03" db="EMBL/GenBank/DDBJ databases">
        <authorList>
            <person name="Macdonald S."/>
            <person name="Ahmed S."/>
            <person name="Newling K."/>
        </authorList>
    </citation>
    <scope>NUCLEOTIDE SEQUENCE [LARGE SCALE GENOMIC DNA]</scope>
</reference>
<dbReference type="Proteomes" id="UP001642260">
    <property type="component" value="Unassembled WGS sequence"/>
</dbReference>
<comment type="similarity">
    <text evidence="1">Belongs to the acyl-CoA oxidase family.</text>
</comment>
<dbReference type="FunFam" id="1.20.140.10:FF:000025">
    <property type="entry name" value="Acyl-coenzyme A oxidase"/>
    <property type="match status" value="1"/>
</dbReference>
<gene>
    <name evidence="5" type="ORF">ERUC_LOCUS10770</name>
</gene>
<protein>
    <recommendedName>
        <fullName evidence="2">acyl-CoA oxidase</fullName>
        <ecNumber evidence="2">1.3.3.6</ecNumber>
    </recommendedName>
</protein>
<dbReference type="GO" id="GO:0003997">
    <property type="term" value="F:acyl-CoA oxidase activity"/>
    <property type="evidence" value="ECO:0007669"/>
    <property type="project" value="UniProtKB-EC"/>
</dbReference>
<dbReference type="Gene3D" id="1.20.140.10">
    <property type="entry name" value="Butyryl-CoA Dehydrogenase, subunit A, domain 3"/>
    <property type="match status" value="1"/>
</dbReference>
<dbReference type="EC" id="1.3.3.6" evidence="2"/>
<sequence length="180" mass="20568">MSSYLAQPNPVTARWEGEDHLRDPKFQLDAFRYRTSRLLQSVAMRLKKHSKTLGTFGAWNRCLNHLLTLAESHIETVILAKFIEAVRKCPDQSARAGLKLVCDLYALDRIWKDIGTYRNVDYVAPNKAKAIHKLAEYLSFQVKNVAKELVDAFELPDHVTRAPIAMQDDAYAQYTQVVGF</sequence>
<organism evidence="5 6">
    <name type="scientific">Eruca vesicaria subsp. sativa</name>
    <name type="common">Garden rocket</name>
    <name type="synonym">Eruca sativa</name>
    <dbReference type="NCBI Taxonomy" id="29727"/>
    <lineage>
        <taxon>Eukaryota</taxon>
        <taxon>Viridiplantae</taxon>
        <taxon>Streptophyta</taxon>
        <taxon>Embryophyta</taxon>
        <taxon>Tracheophyta</taxon>
        <taxon>Spermatophyta</taxon>
        <taxon>Magnoliopsida</taxon>
        <taxon>eudicotyledons</taxon>
        <taxon>Gunneridae</taxon>
        <taxon>Pentapetalae</taxon>
        <taxon>rosids</taxon>
        <taxon>malvids</taxon>
        <taxon>Brassicales</taxon>
        <taxon>Brassicaceae</taxon>
        <taxon>Brassiceae</taxon>
        <taxon>Eruca</taxon>
    </lineage>
</organism>
<evidence type="ECO:0000256" key="3">
    <source>
        <dbReference type="ARBA" id="ARBA00023002"/>
    </source>
</evidence>
<feature type="domain" description="Acyl-CoA oxidase C-terminal" evidence="4">
    <location>
        <begin position="23"/>
        <end position="176"/>
    </location>
</feature>
<dbReference type="PANTHER" id="PTHR10909">
    <property type="entry name" value="ELECTRON TRANSPORT OXIDOREDUCTASE"/>
    <property type="match status" value="1"/>
</dbReference>
<keyword evidence="3" id="KW-0560">Oxidoreductase</keyword>
<evidence type="ECO:0000313" key="6">
    <source>
        <dbReference type="Proteomes" id="UP001642260"/>
    </source>
</evidence>
<dbReference type="InterPro" id="IPR002655">
    <property type="entry name" value="Acyl-CoA_oxidase_C"/>
</dbReference>
<dbReference type="Pfam" id="PF01756">
    <property type="entry name" value="ACOX"/>
    <property type="match status" value="1"/>
</dbReference>
<evidence type="ECO:0000256" key="1">
    <source>
        <dbReference type="ARBA" id="ARBA00006288"/>
    </source>
</evidence>
<accession>A0ABC8JI03</accession>
<proteinExistence type="inferred from homology"/>
<comment type="caution">
    <text evidence="5">The sequence shown here is derived from an EMBL/GenBank/DDBJ whole genome shotgun (WGS) entry which is preliminary data.</text>
</comment>
<dbReference type="AlphaFoldDB" id="A0ABC8JI03"/>
<evidence type="ECO:0000313" key="5">
    <source>
        <dbReference type="EMBL" id="CAH8326759.1"/>
    </source>
</evidence>
<dbReference type="EMBL" id="CAKOAT010106154">
    <property type="protein sequence ID" value="CAH8326759.1"/>
    <property type="molecule type" value="Genomic_DNA"/>
</dbReference>